<dbReference type="AlphaFoldDB" id="A0A9D7S6Q1"/>
<dbReference type="Pfam" id="PF07743">
    <property type="entry name" value="HSCB_C"/>
    <property type="match status" value="1"/>
</dbReference>
<dbReference type="InterPro" id="IPR036386">
    <property type="entry name" value="HscB_C_sf"/>
</dbReference>
<dbReference type="GO" id="GO:0044571">
    <property type="term" value="P:[2Fe-2S] cluster assembly"/>
    <property type="evidence" value="ECO:0007669"/>
    <property type="project" value="InterPro"/>
</dbReference>
<dbReference type="GO" id="GO:0001671">
    <property type="term" value="F:ATPase activator activity"/>
    <property type="evidence" value="ECO:0007669"/>
    <property type="project" value="InterPro"/>
</dbReference>
<dbReference type="PANTHER" id="PTHR14021:SF15">
    <property type="entry name" value="IRON-SULFUR CLUSTER CO-CHAPERONE PROTEIN HSCB"/>
    <property type="match status" value="1"/>
</dbReference>
<comment type="caution">
    <text evidence="4">The sequence shown here is derived from an EMBL/GenBank/DDBJ whole genome shotgun (WGS) entry which is preliminary data.</text>
</comment>
<evidence type="ECO:0000256" key="2">
    <source>
        <dbReference type="ARBA" id="ARBA00023186"/>
    </source>
</evidence>
<accession>A0A9D7S6Q1</accession>
<dbReference type="SUPFAM" id="SSF47144">
    <property type="entry name" value="HSC20 (HSCB), C-terminal oligomerisation domain"/>
    <property type="match status" value="1"/>
</dbReference>
<keyword evidence="2" id="KW-0143">Chaperone</keyword>
<dbReference type="EMBL" id="JADKFW010000004">
    <property type="protein sequence ID" value="MBK9716688.1"/>
    <property type="molecule type" value="Genomic_DNA"/>
</dbReference>
<organism evidence="4 5">
    <name type="scientific">Candidatus Defluviibacterium haderslevense</name>
    <dbReference type="NCBI Taxonomy" id="2981993"/>
    <lineage>
        <taxon>Bacteria</taxon>
        <taxon>Pseudomonadati</taxon>
        <taxon>Bacteroidota</taxon>
        <taxon>Saprospiria</taxon>
        <taxon>Saprospirales</taxon>
        <taxon>Saprospiraceae</taxon>
        <taxon>Candidatus Defluviibacterium</taxon>
    </lineage>
</organism>
<proteinExistence type="inferred from homology"/>
<evidence type="ECO:0000313" key="4">
    <source>
        <dbReference type="EMBL" id="MBK9716688.1"/>
    </source>
</evidence>
<evidence type="ECO:0000313" key="5">
    <source>
        <dbReference type="Proteomes" id="UP000808349"/>
    </source>
</evidence>
<gene>
    <name evidence="4" type="ORF">IPO85_04080</name>
</gene>
<feature type="domain" description="Co-chaperone HscB C-terminal oligomerisation" evidence="3">
    <location>
        <begin position="87"/>
        <end position="169"/>
    </location>
</feature>
<dbReference type="Gene3D" id="1.10.287.110">
    <property type="entry name" value="DnaJ domain"/>
    <property type="match status" value="1"/>
</dbReference>
<protein>
    <recommendedName>
        <fullName evidence="3">Co-chaperone HscB C-terminal oligomerisation domain-containing protein</fullName>
    </recommendedName>
</protein>
<name>A0A9D7S6Q1_9BACT</name>
<comment type="similarity">
    <text evidence="1">Belongs to the HscB family.</text>
</comment>
<evidence type="ECO:0000259" key="3">
    <source>
        <dbReference type="Pfam" id="PF07743"/>
    </source>
</evidence>
<dbReference type="InterPro" id="IPR036869">
    <property type="entry name" value="J_dom_sf"/>
</dbReference>
<reference evidence="4 5" key="1">
    <citation type="submission" date="2020-10" db="EMBL/GenBank/DDBJ databases">
        <title>Connecting structure to function with the recovery of over 1000 high-quality activated sludge metagenome-assembled genomes encoding full-length rRNA genes using long-read sequencing.</title>
        <authorList>
            <person name="Singleton C.M."/>
            <person name="Petriglieri F."/>
            <person name="Kristensen J.M."/>
            <person name="Kirkegaard R.H."/>
            <person name="Michaelsen T.Y."/>
            <person name="Andersen M.H."/>
            <person name="Karst S.M."/>
            <person name="Dueholm M.S."/>
            <person name="Nielsen P.H."/>
            <person name="Albertsen M."/>
        </authorList>
    </citation>
    <scope>NUCLEOTIDE SEQUENCE [LARGE SCALE GENOMIC DNA]</scope>
    <source>
        <strain evidence="4">Ribe_18-Q3-R11-54_BAT3C.373</strain>
    </source>
</reference>
<dbReference type="Proteomes" id="UP000808349">
    <property type="component" value="Unassembled WGS sequence"/>
</dbReference>
<evidence type="ECO:0000256" key="1">
    <source>
        <dbReference type="ARBA" id="ARBA00010476"/>
    </source>
</evidence>
<dbReference type="InterPro" id="IPR004640">
    <property type="entry name" value="HscB"/>
</dbReference>
<sequence>MNYFEFYQLEPKVLLDLKALRQKFYIKSRELHPDQNNKLDLSENEIQYDSAFNNIAYKTLGSFDTRLKYILELESINIESQQNNPLPEDFLMEMLELHEEIIEAKHLNKIEELSKLEDSIRLVEDKNLQEILPFITDYDSGKRVDNMLLKLQQYYYKLKYFNRLKSAIKGDSVEL</sequence>
<dbReference type="GO" id="GO:0051087">
    <property type="term" value="F:protein-folding chaperone binding"/>
    <property type="evidence" value="ECO:0007669"/>
    <property type="project" value="InterPro"/>
</dbReference>
<dbReference type="SUPFAM" id="SSF46565">
    <property type="entry name" value="Chaperone J-domain"/>
    <property type="match status" value="1"/>
</dbReference>
<dbReference type="GO" id="GO:0051259">
    <property type="term" value="P:protein complex oligomerization"/>
    <property type="evidence" value="ECO:0007669"/>
    <property type="project" value="InterPro"/>
</dbReference>
<dbReference type="PANTHER" id="PTHR14021">
    <property type="entry name" value="IRON-SULFUR CLUSTER CO-CHAPERONE PROTEIN HSCB"/>
    <property type="match status" value="1"/>
</dbReference>
<dbReference type="Gene3D" id="1.20.1280.20">
    <property type="entry name" value="HscB, C-terminal domain"/>
    <property type="match status" value="1"/>
</dbReference>
<dbReference type="InterPro" id="IPR009073">
    <property type="entry name" value="HscB_oligo_C"/>
</dbReference>